<evidence type="ECO:0000259" key="8">
    <source>
        <dbReference type="PROSITE" id="PS50110"/>
    </source>
</evidence>
<keyword evidence="11" id="KW-1185">Reference proteome</keyword>
<keyword evidence="4 7" id="KW-0238">DNA-binding</keyword>
<dbReference type="CDD" id="cd17574">
    <property type="entry name" value="REC_OmpR"/>
    <property type="match status" value="1"/>
</dbReference>
<evidence type="ECO:0000256" key="3">
    <source>
        <dbReference type="ARBA" id="ARBA00023015"/>
    </source>
</evidence>
<dbReference type="CDD" id="cd00383">
    <property type="entry name" value="trans_reg_C"/>
    <property type="match status" value="1"/>
</dbReference>
<keyword evidence="5" id="KW-0804">Transcription</keyword>
<keyword evidence="2" id="KW-0902">Two-component regulatory system</keyword>
<dbReference type="Proteomes" id="UP001432180">
    <property type="component" value="Chromosome"/>
</dbReference>
<name>A0ABZ0SHJ2_9GAMM</name>
<evidence type="ECO:0000256" key="5">
    <source>
        <dbReference type="ARBA" id="ARBA00023163"/>
    </source>
</evidence>
<evidence type="ECO:0000259" key="9">
    <source>
        <dbReference type="PROSITE" id="PS51755"/>
    </source>
</evidence>
<dbReference type="SUPFAM" id="SSF52172">
    <property type="entry name" value="CheY-like"/>
    <property type="match status" value="1"/>
</dbReference>
<evidence type="ECO:0000256" key="4">
    <source>
        <dbReference type="ARBA" id="ARBA00023125"/>
    </source>
</evidence>
<evidence type="ECO:0000256" key="7">
    <source>
        <dbReference type="PROSITE-ProRule" id="PRU01091"/>
    </source>
</evidence>
<dbReference type="SMART" id="SM00448">
    <property type="entry name" value="REC"/>
    <property type="match status" value="1"/>
</dbReference>
<dbReference type="PANTHER" id="PTHR48111">
    <property type="entry name" value="REGULATOR OF RPOS"/>
    <property type="match status" value="1"/>
</dbReference>
<dbReference type="EMBL" id="CP121472">
    <property type="protein sequence ID" value="WPL19723.1"/>
    <property type="molecule type" value="Genomic_DNA"/>
</dbReference>
<dbReference type="PROSITE" id="PS51755">
    <property type="entry name" value="OMPR_PHOB"/>
    <property type="match status" value="1"/>
</dbReference>
<keyword evidence="1 6" id="KW-0597">Phosphoprotein</keyword>
<dbReference type="PROSITE" id="PS50110">
    <property type="entry name" value="RESPONSE_REGULATORY"/>
    <property type="match status" value="1"/>
</dbReference>
<keyword evidence="3" id="KW-0805">Transcription regulation</keyword>
<evidence type="ECO:0000313" key="11">
    <source>
        <dbReference type="Proteomes" id="UP001432180"/>
    </source>
</evidence>
<dbReference type="InterPro" id="IPR001867">
    <property type="entry name" value="OmpR/PhoB-type_DNA-bd"/>
</dbReference>
<sequence>MPNKPRLLIIEDEEPIRVGLEDLFVFHGYAVESAADGPGGLAKALSGKFALIVLDIMLPGLDGFAICDQVRAVDRDQPIIMLTARTADEDIIQGLRLGADDYVAKPFSVTELVLRVQAVLRRSRAADADAAAKARPLRLGDLTLDLGNLSGQRGAEEIPFNRREAEILSYLAARDARPVSREELLHKVWGYARDCDIEKRTVDIHIAKLRRKIEPDPAHPRWLQTVRGLGYRLRLAP</sequence>
<evidence type="ECO:0000256" key="6">
    <source>
        <dbReference type="PROSITE-ProRule" id="PRU00169"/>
    </source>
</evidence>
<feature type="domain" description="Response regulatory" evidence="8">
    <location>
        <begin position="6"/>
        <end position="120"/>
    </location>
</feature>
<protein>
    <submittedName>
        <fullName evidence="10">Transcriptional regulatory protein YycF</fullName>
    </submittedName>
</protein>
<evidence type="ECO:0000313" key="10">
    <source>
        <dbReference type="EMBL" id="WPL19723.1"/>
    </source>
</evidence>
<accession>A0ABZ0SHJ2</accession>
<proteinExistence type="predicted"/>
<dbReference type="InterPro" id="IPR016032">
    <property type="entry name" value="Sig_transdc_resp-reg_C-effctor"/>
</dbReference>
<dbReference type="PANTHER" id="PTHR48111:SF4">
    <property type="entry name" value="DNA-BINDING DUAL TRANSCRIPTIONAL REGULATOR OMPR"/>
    <property type="match status" value="1"/>
</dbReference>
<evidence type="ECO:0000256" key="1">
    <source>
        <dbReference type="ARBA" id="ARBA00022553"/>
    </source>
</evidence>
<feature type="modified residue" description="4-aspartylphosphate" evidence="6">
    <location>
        <position position="55"/>
    </location>
</feature>
<dbReference type="Pfam" id="PF00486">
    <property type="entry name" value="Trans_reg_C"/>
    <property type="match status" value="1"/>
</dbReference>
<dbReference type="RefSeq" id="WP_328985473.1">
    <property type="nucleotide sequence ID" value="NZ_CP121472.1"/>
</dbReference>
<dbReference type="SUPFAM" id="SSF46894">
    <property type="entry name" value="C-terminal effector domain of the bipartite response regulators"/>
    <property type="match status" value="1"/>
</dbReference>
<dbReference type="Gene3D" id="1.10.10.10">
    <property type="entry name" value="Winged helix-like DNA-binding domain superfamily/Winged helix DNA-binding domain"/>
    <property type="match status" value="1"/>
</dbReference>
<evidence type="ECO:0000256" key="2">
    <source>
        <dbReference type="ARBA" id="ARBA00023012"/>
    </source>
</evidence>
<gene>
    <name evidence="10" type="primary">yycF_2</name>
    <name evidence="10" type="ORF">Thiowin_04867</name>
</gene>
<dbReference type="Gene3D" id="6.10.250.690">
    <property type="match status" value="1"/>
</dbReference>
<dbReference type="SMART" id="SM00862">
    <property type="entry name" value="Trans_reg_C"/>
    <property type="match status" value="1"/>
</dbReference>
<dbReference type="InterPro" id="IPR011006">
    <property type="entry name" value="CheY-like_superfamily"/>
</dbReference>
<dbReference type="Pfam" id="PF00072">
    <property type="entry name" value="Response_reg"/>
    <property type="match status" value="1"/>
</dbReference>
<dbReference type="InterPro" id="IPR001789">
    <property type="entry name" value="Sig_transdc_resp-reg_receiver"/>
</dbReference>
<organism evidence="10 11">
    <name type="scientific">Thiorhodovibrio winogradskyi</name>
    <dbReference type="NCBI Taxonomy" id="77007"/>
    <lineage>
        <taxon>Bacteria</taxon>
        <taxon>Pseudomonadati</taxon>
        <taxon>Pseudomonadota</taxon>
        <taxon>Gammaproteobacteria</taxon>
        <taxon>Chromatiales</taxon>
        <taxon>Chromatiaceae</taxon>
        <taxon>Thiorhodovibrio</taxon>
    </lineage>
</organism>
<dbReference type="InterPro" id="IPR039420">
    <property type="entry name" value="WalR-like"/>
</dbReference>
<feature type="DNA-binding region" description="OmpR/PhoB-type" evidence="7">
    <location>
        <begin position="134"/>
        <end position="235"/>
    </location>
</feature>
<reference evidence="10 11" key="1">
    <citation type="journal article" date="2023" name="Microorganisms">
        <title>Thiorhodovibrio frisius and Trv. litoralis spp. nov., Two Novel Members from a Clade of Fastidious Purple Sulfur Bacteria That Exhibit Unique Red-Shifted Light-Harvesting Capabilities.</title>
        <authorList>
            <person name="Methner A."/>
            <person name="Kuzyk S.B."/>
            <person name="Petersen J."/>
            <person name="Bauer S."/>
            <person name="Brinkmann H."/>
            <person name="Sichau K."/>
            <person name="Wanner G."/>
            <person name="Wolf J."/>
            <person name="Neumann-Schaal M."/>
            <person name="Henke P."/>
            <person name="Tank M."/>
            <person name="Sproer C."/>
            <person name="Bunk B."/>
            <person name="Overmann J."/>
        </authorList>
    </citation>
    <scope>NUCLEOTIDE SEQUENCE [LARGE SCALE GENOMIC DNA]</scope>
    <source>
        <strain evidence="10 11">DSM 6702</strain>
    </source>
</reference>
<dbReference type="InterPro" id="IPR036388">
    <property type="entry name" value="WH-like_DNA-bd_sf"/>
</dbReference>
<feature type="domain" description="OmpR/PhoB-type" evidence="9">
    <location>
        <begin position="134"/>
        <end position="235"/>
    </location>
</feature>
<dbReference type="Gene3D" id="3.40.50.2300">
    <property type="match status" value="1"/>
</dbReference>